<evidence type="ECO:0000259" key="10">
    <source>
        <dbReference type="Pfam" id="PF01343"/>
    </source>
</evidence>
<evidence type="ECO:0000313" key="12">
    <source>
        <dbReference type="EMBL" id="OOR90068.1"/>
    </source>
</evidence>
<evidence type="ECO:0000256" key="4">
    <source>
        <dbReference type="ARBA" id="ARBA00022670"/>
    </source>
</evidence>
<sequence>MTVIFKSFVKVFLGKFMLFHSAKKPVELQIIHLNRVQKERKEHLEKAFNAKDEKGKSLLAKLCAKRKELKEKDQDDSTLDKDARSVFVLDFEGDIKASAVNHLRDEISTIISTAKAGDEVVVRLESGGGQVNAYGLAAAQLARLKTAGLTLTVCVDKIAASGGYMMACTADRIIASDFGVIGSIGVVSQLPNFHKLLQKHDIDYELFTAGEYKRTVTLFGENSDDDRAKYQADLERIHVLFQEFVAKHRPKLDVAKVATGEFWFGTDALALGLIDEIGTSDAYLVSLLDKCNVFLLQSRSKPTLAEKLGLAEQLHTNIKGAFEQAVSAVPDLLAKLSRP</sequence>
<dbReference type="NCBIfam" id="NF008745">
    <property type="entry name" value="PRK11778.1"/>
    <property type="match status" value="1"/>
</dbReference>
<dbReference type="PANTHER" id="PTHR42987:SF4">
    <property type="entry name" value="PROTEASE SOHB-RELATED"/>
    <property type="match status" value="1"/>
</dbReference>
<comment type="similarity">
    <text evidence="2">Belongs to the peptidase S49 family.</text>
</comment>
<evidence type="ECO:0000256" key="7">
    <source>
        <dbReference type="ARBA" id="ARBA00022825"/>
    </source>
</evidence>
<dbReference type="InterPro" id="IPR047272">
    <property type="entry name" value="S49_SppA_C"/>
</dbReference>
<reference evidence="12 13" key="1">
    <citation type="submission" date="2017-02" db="EMBL/GenBank/DDBJ databases">
        <title>Draft genome sequence of Moraxella caviae CCUG 355 type strain.</title>
        <authorList>
            <person name="Engstrom-Jakobsson H."/>
            <person name="Salva-Serra F."/>
            <person name="Thorell K."/>
            <person name="Gonzales-Siles L."/>
            <person name="Karlsson R."/>
            <person name="Boulund F."/>
            <person name="Engstrand L."/>
            <person name="Moore E."/>
        </authorList>
    </citation>
    <scope>NUCLEOTIDE SEQUENCE [LARGE SCALE GENOMIC DNA]</scope>
    <source>
        <strain evidence="12 13">CCUG 355</strain>
    </source>
</reference>
<evidence type="ECO:0000256" key="5">
    <source>
        <dbReference type="ARBA" id="ARBA00022692"/>
    </source>
</evidence>
<dbReference type="Gene3D" id="3.90.226.10">
    <property type="entry name" value="2-enoyl-CoA Hydratase, Chain A, domain 1"/>
    <property type="match status" value="1"/>
</dbReference>
<keyword evidence="3" id="KW-1003">Cell membrane</keyword>
<accession>A0A1T0A395</accession>
<proteinExistence type="inferred from homology"/>
<dbReference type="GO" id="GO:0005886">
    <property type="term" value="C:plasma membrane"/>
    <property type="evidence" value="ECO:0007669"/>
    <property type="project" value="UniProtKB-SubCell"/>
</dbReference>
<dbReference type="Proteomes" id="UP000190435">
    <property type="component" value="Unassembled WGS sequence"/>
</dbReference>
<dbReference type="STRING" id="34060.B0181_05295"/>
<evidence type="ECO:0000256" key="6">
    <source>
        <dbReference type="ARBA" id="ARBA00022801"/>
    </source>
</evidence>
<evidence type="ECO:0000256" key="1">
    <source>
        <dbReference type="ARBA" id="ARBA00004236"/>
    </source>
</evidence>
<keyword evidence="13" id="KW-1185">Reference proteome</keyword>
<dbReference type="Pfam" id="PF01343">
    <property type="entry name" value="Peptidase_S49"/>
    <property type="match status" value="1"/>
</dbReference>
<dbReference type="Pfam" id="PF08496">
    <property type="entry name" value="Peptidase_S49_N"/>
    <property type="match status" value="1"/>
</dbReference>
<dbReference type="OrthoDB" id="5614232at2"/>
<comment type="caution">
    <text evidence="12">The sequence shown here is derived from an EMBL/GenBank/DDBJ whole genome shotgun (WGS) entry which is preliminary data.</text>
</comment>
<dbReference type="InterPro" id="IPR002142">
    <property type="entry name" value="Peptidase_S49"/>
</dbReference>
<dbReference type="AlphaFoldDB" id="A0A1T0A395"/>
<dbReference type="PANTHER" id="PTHR42987">
    <property type="entry name" value="PEPTIDASE S49"/>
    <property type="match status" value="1"/>
</dbReference>
<organism evidence="12 13">
    <name type="scientific">Moraxella caviae</name>
    <dbReference type="NCBI Taxonomy" id="34060"/>
    <lineage>
        <taxon>Bacteria</taxon>
        <taxon>Pseudomonadati</taxon>
        <taxon>Pseudomonadota</taxon>
        <taxon>Gammaproteobacteria</taxon>
        <taxon>Moraxellales</taxon>
        <taxon>Moraxellaceae</taxon>
        <taxon>Moraxella</taxon>
    </lineage>
</organism>
<feature type="domain" description="Peptidase S49 N-terminal proteobacteria" evidence="11">
    <location>
        <begin position="7"/>
        <end position="141"/>
    </location>
</feature>
<keyword evidence="9" id="KW-0472">Membrane</keyword>
<comment type="subcellular location">
    <subcellularLocation>
        <location evidence="1">Cell membrane</location>
    </subcellularLocation>
</comment>
<keyword evidence="5" id="KW-0812">Transmembrane</keyword>
<keyword evidence="8" id="KW-1133">Transmembrane helix</keyword>
<evidence type="ECO:0000313" key="13">
    <source>
        <dbReference type="Proteomes" id="UP000190435"/>
    </source>
</evidence>
<dbReference type="Gene3D" id="6.20.330.10">
    <property type="match status" value="1"/>
</dbReference>
<dbReference type="CDD" id="cd07023">
    <property type="entry name" value="S49_Sppa_N_C"/>
    <property type="match status" value="1"/>
</dbReference>
<evidence type="ECO:0000256" key="2">
    <source>
        <dbReference type="ARBA" id="ARBA00008683"/>
    </source>
</evidence>
<dbReference type="InterPro" id="IPR013703">
    <property type="entry name" value="Peptidase_S49_N_proteobac"/>
</dbReference>
<evidence type="ECO:0000256" key="3">
    <source>
        <dbReference type="ARBA" id="ARBA00022475"/>
    </source>
</evidence>
<dbReference type="EMBL" id="MUXU01000034">
    <property type="protein sequence ID" value="OOR90068.1"/>
    <property type="molecule type" value="Genomic_DNA"/>
</dbReference>
<dbReference type="InterPro" id="IPR029045">
    <property type="entry name" value="ClpP/crotonase-like_dom_sf"/>
</dbReference>
<gene>
    <name evidence="12" type="ORF">B0181_05295</name>
</gene>
<protein>
    <submittedName>
        <fullName evidence="12">Protease SohB</fullName>
    </submittedName>
</protein>
<keyword evidence="7" id="KW-0720">Serine protease</keyword>
<name>A0A1T0A395_9GAMM</name>
<dbReference type="SUPFAM" id="SSF52096">
    <property type="entry name" value="ClpP/crotonase"/>
    <property type="match status" value="1"/>
</dbReference>
<evidence type="ECO:0000256" key="9">
    <source>
        <dbReference type="ARBA" id="ARBA00023136"/>
    </source>
</evidence>
<evidence type="ECO:0000259" key="11">
    <source>
        <dbReference type="Pfam" id="PF08496"/>
    </source>
</evidence>
<keyword evidence="6" id="KW-0378">Hydrolase</keyword>
<dbReference type="GO" id="GO:0004252">
    <property type="term" value="F:serine-type endopeptidase activity"/>
    <property type="evidence" value="ECO:0007669"/>
    <property type="project" value="InterPro"/>
</dbReference>
<dbReference type="GO" id="GO:0006508">
    <property type="term" value="P:proteolysis"/>
    <property type="evidence" value="ECO:0007669"/>
    <property type="project" value="UniProtKB-KW"/>
</dbReference>
<feature type="domain" description="Peptidase S49" evidence="10">
    <location>
        <begin position="145"/>
        <end position="285"/>
    </location>
</feature>
<evidence type="ECO:0000256" key="8">
    <source>
        <dbReference type="ARBA" id="ARBA00022989"/>
    </source>
</evidence>
<keyword evidence="4 12" id="KW-0645">Protease</keyword>